<comment type="caution">
    <text evidence="2">The sequence shown here is derived from an EMBL/GenBank/DDBJ whole genome shotgun (WGS) entry which is preliminary data.</text>
</comment>
<evidence type="ECO:0008006" key="4">
    <source>
        <dbReference type="Google" id="ProtNLM"/>
    </source>
</evidence>
<dbReference type="EMBL" id="NBEB01000061">
    <property type="protein sequence ID" value="OQQ83046.1"/>
    <property type="molecule type" value="Genomic_DNA"/>
</dbReference>
<evidence type="ECO:0000313" key="2">
    <source>
        <dbReference type="EMBL" id="OQQ83046.1"/>
    </source>
</evidence>
<protein>
    <recommendedName>
        <fullName evidence="4">DUF2815 family protein</fullName>
    </recommendedName>
</protein>
<dbReference type="InterPro" id="IPR022595">
    <property type="entry name" value="Enc34_ssDNA-bd"/>
</dbReference>
<dbReference type="Gene3D" id="2.40.50.140">
    <property type="entry name" value="Nucleic acid-binding proteins"/>
    <property type="match status" value="1"/>
</dbReference>
<accession>A0A1V9QQ56</accession>
<feature type="compositionally biased region" description="Acidic residues" evidence="1">
    <location>
        <begin position="184"/>
        <end position="194"/>
    </location>
</feature>
<gene>
    <name evidence="2" type="ORF">B6U60_06610</name>
</gene>
<dbReference type="Pfam" id="PF10991">
    <property type="entry name" value="Enc34_ssDNA-bd"/>
    <property type="match status" value="1"/>
</dbReference>
<dbReference type="SUPFAM" id="SSF50249">
    <property type="entry name" value="Nucleic acid-binding proteins"/>
    <property type="match status" value="1"/>
</dbReference>
<reference evidence="2 3" key="1">
    <citation type="submission" date="2017-03" db="EMBL/GenBank/DDBJ databases">
        <title>Phylogenomics and comparative genomics of Lactobacillus salivarius, a mammalian gut commensal.</title>
        <authorList>
            <person name="Harris H.M."/>
        </authorList>
    </citation>
    <scope>NUCLEOTIDE SEQUENCE [LARGE SCALE GENOMIC DNA]</scope>
    <source>
        <strain evidence="2 3">LMG 14477</strain>
    </source>
</reference>
<proteinExistence type="predicted"/>
<dbReference type="InterPro" id="IPR012340">
    <property type="entry name" value="NA-bd_OB-fold"/>
</dbReference>
<dbReference type="AlphaFoldDB" id="A0A1V9QQ56"/>
<feature type="region of interest" description="Disordered" evidence="1">
    <location>
        <begin position="172"/>
        <end position="194"/>
    </location>
</feature>
<name>A0A1V9QQ56_9LACO</name>
<organism evidence="2 3">
    <name type="scientific">Ligilactobacillus salivarius</name>
    <dbReference type="NCBI Taxonomy" id="1624"/>
    <lineage>
        <taxon>Bacteria</taxon>
        <taxon>Bacillati</taxon>
        <taxon>Bacillota</taxon>
        <taxon>Bacilli</taxon>
        <taxon>Lactobacillales</taxon>
        <taxon>Lactobacillaceae</taxon>
        <taxon>Ligilactobacillus</taxon>
    </lineage>
</organism>
<evidence type="ECO:0000256" key="1">
    <source>
        <dbReference type="SAM" id="MobiDB-lite"/>
    </source>
</evidence>
<evidence type="ECO:0000313" key="3">
    <source>
        <dbReference type="Proteomes" id="UP000192638"/>
    </source>
</evidence>
<dbReference type="Proteomes" id="UP000192638">
    <property type="component" value="Unassembled WGS sequence"/>
</dbReference>
<dbReference type="RefSeq" id="WP_081530754.1">
    <property type="nucleotide sequence ID" value="NZ_NBEB01000061.1"/>
</dbReference>
<sequence length="194" mass="21316">MNLRRYSIMAKTNFNGTKVVTGLNTRLSYVHLLEPAAPLGGGKEKYSASIIIPKSDTKTLAQIEAAIQNAVKNNLEKFGGKMPNMKAIKTPLRDGDVERDDAAYQDSYFLNANSISKPQIVDRHLQPILDPEEIYSGMYARVSLNFYAFNVNGNRGVACGLGNVQKVRDGERFGGKSSASDDFTSLDDDNDFLA</sequence>